<gene>
    <name evidence="1" type="ORF">H9964_00315</name>
</gene>
<dbReference type="Pfam" id="PF13306">
    <property type="entry name" value="LRR_5"/>
    <property type="match status" value="5"/>
</dbReference>
<evidence type="ECO:0000313" key="1">
    <source>
        <dbReference type="EMBL" id="HIZ72005.1"/>
    </source>
</evidence>
<organism evidence="1 2">
    <name type="scientific">Candidatus Gallimonas intestinavium</name>
    <dbReference type="NCBI Taxonomy" id="2838603"/>
    <lineage>
        <taxon>Bacteria</taxon>
        <taxon>Bacillati</taxon>
        <taxon>Bacillota</taxon>
        <taxon>Clostridia</taxon>
        <taxon>Candidatus Gallimonas</taxon>
    </lineage>
</organism>
<dbReference type="Proteomes" id="UP000824102">
    <property type="component" value="Unassembled WGS sequence"/>
</dbReference>
<dbReference type="PANTHER" id="PTHR45661:SF3">
    <property type="entry name" value="IG-LIKE DOMAIN-CONTAINING PROTEIN"/>
    <property type="match status" value="1"/>
</dbReference>
<reference evidence="1" key="2">
    <citation type="submission" date="2021-04" db="EMBL/GenBank/DDBJ databases">
        <authorList>
            <person name="Gilroy R."/>
        </authorList>
    </citation>
    <scope>NUCLEOTIDE SEQUENCE</scope>
    <source>
        <strain evidence="1">ChiW7-2402</strain>
    </source>
</reference>
<evidence type="ECO:0000313" key="2">
    <source>
        <dbReference type="Proteomes" id="UP000824102"/>
    </source>
</evidence>
<name>A0A9D2JY69_9FIRM</name>
<sequence>MEARIASGVFYKYLANVPGKKSYTVPDGVEEIAEYAFCWGKELEEVILSDSVKKIGSGAFAGCTALKRVRLPDGLKWLYGATFNRCESLERIELPASLQEIGSGAFQGCVSLREVVFPQGLEEIDSSAFSGCRGLERIEFPQGLKEIGSCAFSDCRSLEQIELPPEAKILSSAFSGCTLREVFVPNGVLLDSMAFRKMPDLERIVIDGDNIFRITPYISEIVKEQMEEPTSFFADCPKLREIIFTEKAKIYYNQNGLVLKRNGDLVKVPQACPDPVVAVPEGVRRIYLHAFDACTGIKKIKLPTSLQGLSREHFETCISLSDFEVADGNEYLSVRDGIVYDRDRKKVLLAVVPPEDLVLPDTVISIADHAFEKTSLKHIVLPASLRSIGDCAFKDTPLLTELVLPSSVREIGEQAFNSAGIQRLVISEGVERIGSYAFSRTRIERLDIPAGVKNIGVYAFENCKNLREVRVFAEPKEFLWGAFAQCNALERLYLAGSADGFLLNEFPEKADCVIIAPKVKLPTMPVPIKAKLASGFAAAYEAGETEKGWPRDEYLRYIRSQRKRLFPLALRRQALLRLMLAQKMLRPDDIKELLQNEKCDAEAKAALLEYKSANFPNSDTDELFAQMRAMERAASGQKTVEDFKKEWTFGKRQDGTIIIRLYKGSGPVAEIPERIGKTLVTEIGENLLAAATEKHISVRRVLVPASVRKIAVTAFEGCTELEEIVVHPENTVYRSEGGGLYQGNVLLRVPRGRQGSIAVAEGTVDIAPGALRGCCLEEIVLPATVRSIGERAFEDCEKLRAVAIPAACKVKEWAFKGCRALSQISIGQGAVIDDYAFHALRRKS</sequence>
<dbReference type="InterPro" id="IPR032675">
    <property type="entry name" value="LRR_dom_sf"/>
</dbReference>
<dbReference type="PANTHER" id="PTHR45661">
    <property type="entry name" value="SURFACE ANTIGEN"/>
    <property type="match status" value="1"/>
</dbReference>
<protein>
    <submittedName>
        <fullName evidence="1">Leucine-rich repeat domain-containing protein</fullName>
    </submittedName>
</protein>
<accession>A0A9D2JY69</accession>
<dbReference type="AlphaFoldDB" id="A0A9D2JY69"/>
<reference evidence="1" key="1">
    <citation type="journal article" date="2021" name="PeerJ">
        <title>Extensive microbial diversity within the chicken gut microbiome revealed by metagenomics and culture.</title>
        <authorList>
            <person name="Gilroy R."/>
            <person name="Ravi A."/>
            <person name="Getino M."/>
            <person name="Pursley I."/>
            <person name="Horton D.L."/>
            <person name="Alikhan N.F."/>
            <person name="Baker D."/>
            <person name="Gharbi K."/>
            <person name="Hall N."/>
            <person name="Watson M."/>
            <person name="Adriaenssens E.M."/>
            <person name="Foster-Nyarko E."/>
            <person name="Jarju S."/>
            <person name="Secka A."/>
            <person name="Antonio M."/>
            <person name="Oren A."/>
            <person name="Chaudhuri R.R."/>
            <person name="La Ragione R."/>
            <person name="Hildebrand F."/>
            <person name="Pallen M.J."/>
        </authorList>
    </citation>
    <scope>NUCLEOTIDE SEQUENCE</scope>
    <source>
        <strain evidence="1">ChiW7-2402</strain>
    </source>
</reference>
<dbReference type="Gene3D" id="3.80.10.10">
    <property type="entry name" value="Ribonuclease Inhibitor"/>
    <property type="match status" value="3"/>
</dbReference>
<proteinExistence type="predicted"/>
<dbReference type="InterPro" id="IPR026906">
    <property type="entry name" value="LRR_5"/>
</dbReference>
<dbReference type="EMBL" id="DXBB01000005">
    <property type="protein sequence ID" value="HIZ72005.1"/>
    <property type="molecule type" value="Genomic_DNA"/>
</dbReference>
<comment type="caution">
    <text evidence="1">The sequence shown here is derived from an EMBL/GenBank/DDBJ whole genome shotgun (WGS) entry which is preliminary data.</text>
</comment>
<dbReference type="SUPFAM" id="SSF52058">
    <property type="entry name" value="L domain-like"/>
    <property type="match status" value="1"/>
</dbReference>
<dbReference type="InterPro" id="IPR053139">
    <property type="entry name" value="Surface_bspA-like"/>
</dbReference>